<accession>A0A6C0RSM1</accession>
<dbReference type="PRINTS" id="PR01436">
    <property type="entry name" value="NADHDHGNASE2"/>
</dbReference>
<evidence type="ECO:0000259" key="18">
    <source>
        <dbReference type="Pfam" id="PF00361"/>
    </source>
</evidence>
<keyword evidence="9 17" id="KW-1278">Translocase</keyword>
<feature type="transmembrane region" description="Helical" evidence="17">
    <location>
        <begin position="138"/>
        <end position="157"/>
    </location>
</feature>
<keyword evidence="15 17" id="KW-0472">Membrane</keyword>
<dbReference type="EC" id="7.1.1.2" evidence="3 17"/>
<feature type="transmembrane region" description="Helical" evidence="17">
    <location>
        <begin position="90"/>
        <end position="110"/>
    </location>
</feature>
<evidence type="ECO:0000256" key="7">
    <source>
        <dbReference type="ARBA" id="ARBA00022692"/>
    </source>
</evidence>
<keyword evidence="10 17" id="KW-0249">Electron transport</keyword>
<dbReference type="InterPro" id="IPR003917">
    <property type="entry name" value="NADH_UbQ_OxRdtase_chain2"/>
</dbReference>
<dbReference type="PANTHER" id="PTHR46552:SF1">
    <property type="entry name" value="NADH-UBIQUINONE OXIDOREDUCTASE CHAIN 2"/>
    <property type="match status" value="1"/>
</dbReference>
<evidence type="ECO:0000313" key="19">
    <source>
        <dbReference type="EMBL" id="QIA44513.1"/>
    </source>
</evidence>
<evidence type="ECO:0000256" key="12">
    <source>
        <dbReference type="ARBA" id="ARBA00023027"/>
    </source>
</evidence>
<keyword evidence="14 17" id="KW-0496">Mitochondrion</keyword>
<evidence type="ECO:0000256" key="9">
    <source>
        <dbReference type="ARBA" id="ARBA00022967"/>
    </source>
</evidence>
<organism evidence="19">
    <name type="scientific">Macridiscus multifarius</name>
    <dbReference type="NCBI Taxonomy" id="1408811"/>
    <lineage>
        <taxon>Eukaryota</taxon>
        <taxon>Metazoa</taxon>
        <taxon>Spiralia</taxon>
        <taxon>Lophotrochozoa</taxon>
        <taxon>Mollusca</taxon>
        <taxon>Bivalvia</taxon>
        <taxon>Autobranchia</taxon>
        <taxon>Heteroconchia</taxon>
        <taxon>Euheterodonta</taxon>
        <taxon>Imparidentia</taxon>
        <taxon>Neoheterodontei</taxon>
        <taxon>Venerida</taxon>
        <taxon>Veneroidea</taxon>
        <taxon>Veneridae</taxon>
        <taxon>Macridiscus</taxon>
    </lineage>
</organism>
<comment type="subcellular location">
    <subcellularLocation>
        <location evidence="1 17">Mitochondrion inner membrane</location>
        <topology evidence="1 17">Multi-pass membrane protein</topology>
    </subcellularLocation>
</comment>
<evidence type="ECO:0000256" key="13">
    <source>
        <dbReference type="ARBA" id="ARBA00023075"/>
    </source>
</evidence>
<dbReference type="GO" id="GO:0005743">
    <property type="term" value="C:mitochondrial inner membrane"/>
    <property type="evidence" value="ECO:0007669"/>
    <property type="project" value="UniProtKB-SubCell"/>
</dbReference>
<dbReference type="GO" id="GO:0006120">
    <property type="term" value="P:mitochondrial electron transport, NADH to ubiquinone"/>
    <property type="evidence" value="ECO:0007669"/>
    <property type="project" value="InterPro"/>
</dbReference>
<evidence type="ECO:0000256" key="6">
    <source>
        <dbReference type="ARBA" id="ARBA00022660"/>
    </source>
</evidence>
<evidence type="ECO:0000256" key="2">
    <source>
        <dbReference type="ARBA" id="ARBA00007012"/>
    </source>
</evidence>
<dbReference type="InterPro" id="IPR050175">
    <property type="entry name" value="Complex_I_Subunit_2"/>
</dbReference>
<reference evidence="19" key="1">
    <citation type="journal article" date="2019" name="J. Molluscan Stud.">
        <title>The complete mitochondrial genomes of three species of Macridiscus Dall, 1902 (Bivalvia: Veneroidea: Veneridae) and their phylogenetic implications.</title>
        <authorList>
            <person name="Qi J.-W."/>
            <person name="Shi L.-Y."/>
            <person name="Lin Y.-Q."/>
            <person name="Han J."/>
        </authorList>
    </citation>
    <scope>NUCLEOTIDE SEQUENCE</scope>
    <source>
        <tissue evidence="19">Muscle</tissue>
    </source>
</reference>
<evidence type="ECO:0000256" key="11">
    <source>
        <dbReference type="ARBA" id="ARBA00022989"/>
    </source>
</evidence>
<evidence type="ECO:0000256" key="14">
    <source>
        <dbReference type="ARBA" id="ARBA00023128"/>
    </source>
</evidence>
<keyword evidence="11 17" id="KW-1133">Transmembrane helix</keyword>
<feature type="transmembrane region" description="Helical" evidence="17">
    <location>
        <begin position="12"/>
        <end position="38"/>
    </location>
</feature>
<feature type="transmembrane region" description="Helical" evidence="17">
    <location>
        <begin position="202"/>
        <end position="220"/>
    </location>
</feature>
<feature type="domain" description="NADH:quinone oxidoreductase/Mrp antiporter transmembrane" evidence="18">
    <location>
        <begin position="20"/>
        <end position="225"/>
    </location>
</feature>
<dbReference type="GO" id="GO:0008137">
    <property type="term" value="F:NADH dehydrogenase (ubiquinone) activity"/>
    <property type="evidence" value="ECO:0007669"/>
    <property type="project" value="UniProtKB-EC"/>
</dbReference>
<evidence type="ECO:0000256" key="10">
    <source>
        <dbReference type="ARBA" id="ARBA00022982"/>
    </source>
</evidence>
<reference evidence="19" key="2">
    <citation type="submission" date="2019-01" db="EMBL/GenBank/DDBJ databases">
        <authorList>
            <person name="Qi J."/>
        </authorList>
    </citation>
    <scope>NUCLEOTIDE SEQUENCE</scope>
    <source>
        <tissue evidence="19">Muscle</tissue>
    </source>
</reference>
<feature type="transmembrane region" description="Helical" evidence="17">
    <location>
        <begin position="58"/>
        <end position="78"/>
    </location>
</feature>
<dbReference type="InterPro" id="IPR001750">
    <property type="entry name" value="ND/Mrp_TM"/>
</dbReference>
<keyword evidence="12 17" id="KW-0520">NAD</keyword>
<proteinExistence type="inferred from homology"/>
<name>A0A6C0RSM1_9BIVA</name>
<keyword evidence="8 17" id="KW-0999">Mitochondrion inner membrane</keyword>
<evidence type="ECO:0000256" key="3">
    <source>
        <dbReference type="ARBA" id="ARBA00012944"/>
    </source>
</evidence>
<gene>
    <name evidence="19" type="primary">NAD2</name>
</gene>
<geneLocation type="mitochondrion" evidence="19"/>
<evidence type="ECO:0000256" key="16">
    <source>
        <dbReference type="ARBA" id="ARBA00049551"/>
    </source>
</evidence>
<evidence type="ECO:0000256" key="5">
    <source>
        <dbReference type="ARBA" id="ARBA00022448"/>
    </source>
</evidence>
<feature type="transmembrane region" description="Helical" evidence="17">
    <location>
        <begin position="227"/>
        <end position="248"/>
    </location>
</feature>
<feature type="transmembrane region" description="Helical" evidence="17">
    <location>
        <begin position="254"/>
        <end position="276"/>
    </location>
</feature>
<keyword evidence="6 17" id="KW-0679">Respiratory chain</keyword>
<comment type="catalytic activity">
    <reaction evidence="16 17">
        <text>a ubiquinone + NADH + 5 H(+)(in) = a ubiquinol + NAD(+) + 4 H(+)(out)</text>
        <dbReference type="Rhea" id="RHEA:29091"/>
        <dbReference type="Rhea" id="RHEA-COMP:9565"/>
        <dbReference type="Rhea" id="RHEA-COMP:9566"/>
        <dbReference type="ChEBI" id="CHEBI:15378"/>
        <dbReference type="ChEBI" id="CHEBI:16389"/>
        <dbReference type="ChEBI" id="CHEBI:17976"/>
        <dbReference type="ChEBI" id="CHEBI:57540"/>
        <dbReference type="ChEBI" id="CHEBI:57945"/>
        <dbReference type="EC" id="7.1.1.2"/>
    </reaction>
</comment>
<sequence>MKYYLVQVLGSCSSVMGFLMVTNGVGAGFSAVFILVGMLVKLGAFPFHFWVGPVVSKLSWIGCIMVLVVQKVVPLWVISNFIFMGEEMSCVEALAVFTCVIGSLSGLGVLNYRVLLGFSSIQHCGYLLVLSCCSSWSLWTYLIVYAMLSTFLMLSLWEESLYSFLDLIKKKGSENLTSVWWVSLYLMSLAGLPPFSGFVLKIYFLLSSWGVMSIGSVICIMSSLISLFFYLSVVLSMTIYWGSVLSWMNKGKDIMNFNVFMSGVMNLALGPMVFMFSSL</sequence>
<dbReference type="EMBL" id="MK394099">
    <property type="protein sequence ID" value="QIA44513.1"/>
    <property type="molecule type" value="Genomic_DNA"/>
</dbReference>
<keyword evidence="13 17" id="KW-0830">Ubiquinone</keyword>
<evidence type="ECO:0000256" key="4">
    <source>
        <dbReference type="ARBA" id="ARBA00021008"/>
    </source>
</evidence>
<evidence type="ECO:0000256" key="8">
    <source>
        <dbReference type="ARBA" id="ARBA00022792"/>
    </source>
</evidence>
<evidence type="ECO:0000256" key="17">
    <source>
        <dbReference type="RuleBase" id="RU003403"/>
    </source>
</evidence>
<protein>
    <recommendedName>
        <fullName evidence="4 17">NADH-ubiquinone oxidoreductase chain 2</fullName>
        <ecNumber evidence="3 17">7.1.1.2</ecNumber>
    </recommendedName>
</protein>
<feature type="transmembrane region" description="Helical" evidence="17">
    <location>
        <begin position="178"/>
        <end position="196"/>
    </location>
</feature>
<dbReference type="PANTHER" id="PTHR46552">
    <property type="entry name" value="NADH-UBIQUINONE OXIDOREDUCTASE CHAIN 2"/>
    <property type="match status" value="1"/>
</dbReference>
<keyword evidence="5" id="KW-0813">Transport</keyword>
<evidence type="ECO:0000256" key="15">
    <source>
        <dbReference type="ARBA" id="ARBA00023136"/>
    </source>
</evidence>
<dbReference type="Pfam" id="PF00361">
    <property type="entry name" value="Proton_antipo_M"/>
    <property type="match status" value="1"/>
</dbReference>
<comment type="function">
    <text evidence="17">Core subunit of the mitochondrial membrane respiratory chain NADH dehydrogenase (Complex I) which catalyzes electron transfer from NADH through the respiratory chain, using ubiquinone as an electron acceptor. Essential for the catalytic activity and assembly of complex I.</text>
</comment>
<keyword evidence="7 17" id="KW-0812">Transmembrane</keyword>
<comment type="similarity">
    <text evidence="2 17">Belongs to the complex I subunit 2 family.</text>
</comment>
<dbReference type="AlphaFoldDB" id="A0A6C0RSM1"/>
<evidence type="ECO:0000256" key="1">
    <source>
        <dbReference type="ARBA" id="ARBA00004448"/>
    </source>
</evidence>